<reference evidence="4 5" key="1">
    <citation type="submission" date="2018-11" db="EMBL/GenBank/DDBJ databases">
        <title>Sequencing the genomes of 1000 actinobacteria strains.</title>
        <authorList>
            <person name="Klenk H.-P."/>
        </authorList>
    </citation>
    <scope>NUCLEOTIDE SEQUENCE [LARGE SCALE GENOMIC DNA]</scope>
    <source>
        <strain evidence="2 5">DSM 44780</strain>
        <strain evidence="3 4">DSM 44781</strain>
    </source>
</reference>
<evidence type="ECO:0000313" key="3">
    <source>
        <dbReference type="EMBL" id="RPE33091.1"/>
    </source>
</evidence>
<keyword evidence="4" id="KW-1185">Reference proteome</keyword>
<organism evidence="3 4">
    <name type="scientific">Kitasatospora cineracea</name>
    <dbReference type="NCBI Taxonomy" id="88074"/>
    <lineage>
        <taxon>Bacteria</taxon>
        <taxon>Bacillati</taxon>
        <taxon>Actinomycetota</taxon>
        <taxon>Actinomycetes</taxon>
        <taxon>Kitasatosporales</taxon>
        <taxon>Streptomycetaceae</taxon>
        <taxon>Kitasatospora</taxon>
    </lineage>
</organism>
<feature type="transmembrane region" description="Helical" evidence="1">
    <location>
        <begin position="71"/>
        <end position="92"/>
    </location>
</feature>
<evidence type="ECO:0000313" key="4">
    <source>
        <dbReference type="Proteomes" id="UP000266906"/>
    </source>
</evidence>
<feature type="transmembrane region" description="Helical" evidence="1">
    <location>
        <begin position="44"/>
        <end position="65"/>
    </location>
</feature>
<evidence type="ECO:0008006" key="6">
    <source>
        <dbReference type="Google" id="ProtNLM"/>
    </source>
</evidence>
<dbReference type="OrthoDB" id="345818at2"/>
<evidence type="ECO:0000313" key="2">
    <source>
        <dbReference type="EMBL" id="ROR42596.1"/>
    </source>
</evidence>
<dbReference type="EMBL" id="RKQG01000001">
    <property type="protein sequence ID" value="RPE33091.1"/>
    <property type="molecule type" value="Genomic_DNA"/>
</dbReference>
<proteinExistence type="predicted"/>
<feature type="transmembrane region" description="Helical" evidence="1">
    <location>
        <begin position="113"/>
        <end position="136"/>
    </location>
</feature>
<dbReference type="Proteomes" id="UP000267408">
    <property type="component" value="Unassembled WGS sequence"/>
</dbReference>
<evidence type="ECO:0000313" key="5">
    <source>
        <dbReference type="Proteomes" id="UP000267408"/>
    </source>
</evidence>
<keyword evidence="1" id="KW-1133">Transmembrane helix</keyword>
<dbReference type="RefSeq" id="WP_123560101.1">
    <property type="nucleotide sequence ID" value="NZ_JBEYIY010000019.1"/>
</dbReference>
<keyword evidence="1" id="KW-0472">Membrane</keyword>
<keyword evidence="1" id="KW-0812">Transmembrane</keyword>
<comment type="caution">
    <text evidence="3">The sequence shown here is derived from an EMBL/GenBank/DDBJ whole genome shotgun (WGS) entry which is preliminary data.</text>
</comment>
<feature type="transmembrane region" description="Helical" evidence="1">
    <location>
        <begin position="6"/>
        <end position="24"/>
    </location>
</feature>
<dbReference type="Proteomes" id="UP000266906">
    <property type="component" value="Unassembled WGS sequence"/>
</dbReference>
<accession>A0A8G1UEM9</accession>
<dbReference type="EMBL" id="RJVJ01000001">
    <property type="protein sequence ID" value="ROR42596.1"/>
    <property type="molecule type" value="Genomic_DNA"/>
</dbReference>
<dbReference type="AlphaFoldDB" id="A0A3N4RQD3"/>
<accession>A0A3N4RQD3</accession>
<evidence type="ECO:0000256" key="1">
    <source>
        <dbReference type="SAM" id="Phobius"/>
    </source>
</evidence>
<gene>
    <name evidence="3" type="ORF">EDD38_1370</name>
    <name evidence="2" type="ORF">EDD39_0721</name>
</gene>
<protein>
    <recommendedName>
        <fullName evidence="6">Integral membrane protein</fullName>
    </recommendedName>
</protein>
<name>A0A3N4RQD3_9ACTN</name>
<sequence>MHQSTAWVLLFAGVIFVWSLLLGVRKWQEMSTSSDGKAHPYIDIGHRAALLYSFATTMIAVFVQTSAWPEAVNFTAACAAVLMFVVAIANYTRLGLTRATVNQMHNPPKHYRAALAANIIGEIGGFLVLLVGFAVARL</sequence>